<evidence type="ECO:0000313" key="6">
    <source>
        <dbReference type="EMBL" id="UOE39756.1"/>
    </source>
</evidence>
<evidence type="ECO:0000259" key="5">
    <source>
        <dbReference type="PROSITE" id="PS51935"/>
    </source>
</evidence>
<dbReference type="PANTHER" id="PTHR47053">
    <property type="entry name" value="MUREIN DD-ENDOPEPTIDASE MEPH-RELATED"/>
    <property type="match status" value="1"/>
</dbReference>
<gene>
    <name evidence="6" type="ORF">MTP09_07425</name>
</gene>
<organism evidence="6 7">
    <name type="scientific">Chryseobacterium suipulveris</name>
    <dbReference type="NCBI Taxonomy" id="2929800"/>
    <lineage>
        <taxon>Bacteria</taxon>
        <taxon>Pseudomonadati</taxon>
        <taxon>Bacteroidota</taxon>
        <taxon>Flavobacteriia</taxon>
        <taxon>Flavobacteriales</taxon>
        <taxon>Weeksellaceae</taxon>
        <taxon>Chryseobacterium group</taxon>
        <taxon>Chryseobacterium</taxon>
    </lineage>
</organism>
<keyword evidence="4" id="KW-0788">Thiol protease</keyword>
<feature type="domain" description="NlpC/P60" evidence="5">
    <location>
        <begin position="68"/>
        <end position="200"/>
    </location>
</feature>
<evidence type="ECO:0000256" key="1">
    <source>
        <dbReference type="ARBA" id="ARBA00007074"/>
    </source>
</evidence>
<dbReference type="Pfam" id="PF00877">
    <property type="entry name" value="NLPC_P60"/>
    <property type="match status" value="1"/>
</dbReference>
<name>A0ABY4BKN7_9FLAO</name>
<evidence type="ECO:0000256" key="3">
    <source>
        <dbReference type="ARBA" id="ARBA00022801"/>
    </source>
</evidence>
<dbReference type="PROSITE" id="PS51935">
    <property type="entry name" value="NLPC_P60"/>
    <property type="match status" value="1"/>
</dbReference>
<keyword evidence="2" id="KW-0645">Protease</keyword>
<dbReference type="PANTHER" id="PTHR47053:SF1">
    <property type="entry name" value="MUREIN DD-ENDOPEPTIDASE MEPH-RELATED"/>
    <property type="match status" value="1"/>
</dbReference>
<sequence length="200" mass="22251">MKNLGFLLILSLLSCSKTDQSNLKNQYSELIFRKKEILVSTKDSAEFSCNSNRDPSKVEKPNVISNSNKERQQIVDFAQKFLGVPYLYGSADPENGFDCSGFINYVYRHFGYEVPRSSKDFFDFGKEISVENVRKGDLLIFNGTDLNSPEIGHVGIVLNVNGTNSEFIHSSSGKANGVTVSSLSEPHYSARFVKAISVID</sequence>
<dbReference type="InterPro" id="IPR038765">
    <property type="entry name" value="Papain-like_cys_pep_sf"/>
</dbReference>
<dbReference type="RefSeq" id="WP_243547532.1">
    <property type="nucleotide sequence ID" value="NZ_CP094532.1"/>
</dbReference>
<evidence type="ECO:0000256" key="4">
    <source>
        <dbReference type="ARBA" id="ARBA00022807"/>
    </source>
</evidence>
<keyword evidence="3" id="KW-0378">Hydrolase</keyword>
<dbReference type="EMBL" id="CP094532">
    <property type="protein sequence ID" value="UOE39756.1"/>
    <property type="molecule type" value="Genomic_DNA"/>
</dbReference>
<accession>A0ABY4BKN7</accession>
<dbReference type="InterPro" id="IPR051202">
    <property type="entry name" value="Peptidase_C40"/>
</dbReference>
<evidence type="ECO:0000313" key="7">
    <source>
        <dbReference type="Proteomes" id="UP000831460"/>
    </source>
</evidence>
<dbReference type="Gene3D" id="3.90.1720.10">
    <property type="entry name" value="endopeptidase domain like (from Nostoc punctiforme)"/>
    <property type="match status" value="1"/>
</dbReference>
<reference evidence="6 7" key="1">
    <citation type="submission" date="2022-03" db="EMBL/GenBank/DDBJ databases">
        <title>Chryseobacterium sp. isolated from particulate matters in swine house.</title>
        <authorList>
            <person name="Won M."/>
            <person name="Kim S.-J."/>
            <person name="Kwon S.-W."/>
        </authorList>
    </citation>
    <scope>NUCLEOTIDE SEQUENCE [LARGE SCALE GENOMIC DNA]</scope>
    <source>
        <strain evidence="6 7">SC2-2</strain>
    </source>
</reference>
<keyword evidence="7" id="KW-1185">Reference proteome</keyword>
<dbReference type="PROSITE" id="PS51257">
    <property type="entry name" value="PROKAR_LIPOPROTEIN"/>
    <property type="match status" value="1"/>
</dbReference>
<proteinExistence type="inferred from homology"/>
<evidence type="ECO:0000256" key="2">
    <source>
        <dbReference type="ARBA" id="ARBA00022670"/>
    </source>
</evidence>
<dbReference type="InterPro" id="IPR000064">
    <property type="entry name" value="NLP_P60_dom"/>
</dbReference>
<dbReference type="SUPFAM" id="SSF54001">
    <property type="entry name" value="Cysteine proteinases"/>
    <property type="match status" value="1"/>
</dbReference>
<protein>
    <submittedName>
        <fullName evidence="6">C40 family peptidase</fullName>
    </submittedName>
</protein>
<comment type="similarity">
    <text evidence="1">Belongs to the peptidase C40 family.</text>
</comment>
<dbReference type="Proteomes" id="UP000831460">
    <property type="component" value="Chromosome"/>
</dbReference>